<reference evidence="1" key="1">
    <citation type="submission" date="2021-06" db="EMBL/GenBank/DDBJ databases">
        <authorList>
            <person name="Kallberg Y."/>
            <person name="Tangrot J."/>
            <person name="Rosling A."/>
        </authorList>
    </citation>
    <scope>NUCLEOTIDE SEQUENCE</scope>
    <source>
        <strain evidence="1">IN212</strain>
    </source>
</reference>
<keyword evidence="2" id="KW-1185">Reference proteome</keyword>
<organism evidence="1 2">
    <name type="scientific">Racocetra fulgida</name>
    <dbReference type="NCBI Taxonomy" id="60492"/>
    <lineage>
        <taxon>Eukaryota</taxon>
        <taxon>Fungi</taxon>
        <taxon>Fungi incertae sedis</taxon>
        <taxon>Mucoromycota</taxon>
        <taxon>Glomeromycotina</taxon>
        <taxon>Glomeromycetes</taxon>
        <taxon>Diversisporales</taxon>
        <taxon>Gigasporaceae</taxon>
        <taxon>Racocetra</taxon>
    </lineage>
</organism>
<dbReference type="Proteomes" id="UP000789396">
    <property type="component" value="Unassembled WGS sequence"/>
</dbReference>
<evidence type="ECO:0000313" key="2">
    <source>
        <dbReference type="Proteomes" id="UP000789396"/>
    </source>
</evidence>
<feature type="non-terminal residue" evidence="1">
    <location>
        <position position="1"/>
    </location>
</feature>
<protein>
    <submittedName>
        <fullName evidence="1">1253_t:CDS:1</fullName>
    </submittedName>
</protein>
<dbReference type="AlphaFoldDB" id="A0A9N9K8X1"/>
<dbReference type="EMBL" id="CAJVPZ010089244">
    <property type="protein sequence ID" value="CAG8813986.1"/>
    <property type="molecule type" value="Genomic_DNA"/>
</dbReference>
<gene>
    <name evidence="1" type="ORF">RFULGI_LOCUS19055</name>
</gene>
<sequence length="63" mass="7443">QNDISLSTNDINKLSDLLNSESFFDPNWDAYDKNKIHNNTIYVFRSLLSKRLKEESLSKKCKY</sequence>
<feature type="non-terminal residue" evidence="1">
    <location>
        <position position="63"/>
    </location>
</feature>
<name>A0A9N9K8X1_9GLOM</name>
<proteinExistence type="predicted"/>
<accession>A0A9N9K8X1</accession>
<comment type="caution">
    <text evidence="1">The sequence shown here is derived from an EMBL/GenBank/DDBJ whole genome shotgun (WGS) entry which is preliminary data.</text>
</comment>
<evidence type="ECO:0000313" key="1">
    <source>
        <dbReference type="EMBL" id="CAG8813986.1"/>
    </source>
</evidence>